<sequence>MPALRAERDDGLAQRPAVRLRLRPPFGHHRARVGDAPGAEGAVVLGDDRILLRQWPVGVAVGEIDAPQQPGEPQRRGGRDLLEPDPVLLLLGPLLGGADDDLGARQDPQVIVGSAEGAQAGADVLGEGECVIEVVAEWRRGTRA</sequence>
<accession>A0ABP7KIW7</accession>
<dbReference type="EMBL" id="BAAAZA010000015">
    <property type="protein sequence ID" value="GAA3879299.1"/>
    <property type="molecule type" value="Genomic_DNA"/>
</dbReference>
<gene>
    <name evidence="1" type="ORF">GCM10022207_52420</name>
</gene>
<keyword evidence="2" id="KW-1185">Reference proteome</keyword>
<proteinExistence type="predicted"/>
<evidence type="ECO:0000313" key="2">
    <source>
        <dbReference type="Proteomes" id="UP001501563"/>
    </source>
</evidence>
<reference evidence="2" key="1">
    <citation type="journal article" date="2019" name="Int. J. Syst. Evol. Microbiol.">
        <title>The Global Catalogue of Microorganisms (GCM) 10K type strain sequencing project: providing services to taxonomists for standard genome sequencing and annotation.</title>
        <authorList>
            <consortium name="The Broad Institute Genomics Platform"/>
            <consortium name="The Broad Institute Genome Sequencing Center for Infectious Disease"/>
            <person name="Wu L."/>
            <person name="Ma J."/>
        </authorList>
    </citation>
    <scope>NUCLEOTIDE SEQUENCE [LARGE SCALE GENOMIC DNA]</scope>
    <source>
        <strain evidence="2">JCM 16578</strain>
    </source>
</reference>
<evidence type="ECO:0000313" key="1">
    <source>
        <dbReference type="EMBL" id="GAA3879299.1"/>
    </source>
</evidence>
<name>A0ABP7KIW7_9ACTN</name>
<comment type="caution">
    <text evidence="1">The sequence shown here is derived from an EMBL/GenBank/DDBJ whole genome shotgun (WGS) entry which is preliminary data.</text>
</comment>
<organism evidence="1 2">
    <name type="scientific">Streptomyces lannensis</name>
    <dbReference type="NCBI Taxonomy" id="766498"/>
    <lineage>
        <taxon>Bacteria</taxon>
        <taxon>Bacillati</taxon>
        <taxon>Actinomycetota</taxon>
        <taxon>Actinomycetes</taxon>
        <taxon>Kitasatosporales</taxon>
        <taxon>Streptomycetaceae</taxon>
        <taxon>Streptomyces</taxon>
    </lineage>
</organism>
<dbReference type="Proteomes" id="UP001501563">
    <property type="component" value="Unassembled WGS sequence"/>
</dbReference>
<protein>
    <submittedName>
        <fullName evidence="1">Uncharacterized protein</fullName>
    </submittedName>
</protein>